<dbReference type="PROSITE" id="PS50853">
    <property type="entry name" value="FN3"/>
    <property type="match status" value="1"/>
</dbReference>
<reference evidence="6" key="3">
    <citation type="submission" date="2025-09" db="UniProtKB">
        <authorList>
            <consortium name="Ensembl"/>
        </authorList>
    </citation>
    <scope>IDENTIFICATION</scope>
</reference>
<dbReference type="InterPro" id="IPR045545">
    <property type="entry name" value="PHYIP/PHIPL_C"/>
</dbReference>
<feature type="signal peptide" evidence="4">
    <location>
        <begin position="1"/>
        <end position="27"/>
    </location>
</feature>
<dbReference type="Gene3D" id="2.60.40.10">
    <property type="entry name" value="Immunoglobulins"/>
    <property type="match status" value="1"/>
</dbReference>
<dbReference type="InterPro" id="IPR013783">
    <property type="entry name" value="Ig-like_fold"/>
</dbReference>
<evidence type="ECO:0000256" key="1">
    <source>
        <dbReference type="ARBA" id="ARBA00007962"/>
    </source>
</evidence>
<dbReference type="Bgee" id="ENSMFAG00000038572">
    <property type="expression patterns" value="Expressed in frontal cortex and 10 other cell types or tissues"/>
</dbReference>
<feature type="domain" description="Fibronectin type-III" evidence="5">
    <location>
        <begin position="374"/>
        <end position="483"/>
    </location>
</feature>
<name>G7PDF2_MACFA</name>
<dbReference type="VEuPathDB" id="HostDB:ENSMFAG00000038572"/>
<sequence length="698" mass="77182">MNEATRRRQAAWLLVPWLLAPPPFQQACGISSFRHLSGNKEFHVCPASGSGTSKMLSLNPPTPQVIRSFLTQTQLFSRNVRPSPQGSGSEYPGTFRGGGGSHTPIPYRESEESGPLFFQFFINNQYARPRLPVRTPQGQLGLRHAPRADRRRQMAITRREGKAAGRRTAPTVPARLVARRLTSEVALLVARGQVGRVRAEGRGGAVARQQVGAFSLARARVVPSPSRSPRAASPPRRERASSPRARSCSVSQSRTLPGSSATAVAFAAALQPGASASAPHHRVPDLLPSLCHSPSLSRPSCPPGRQREPGYEAGGLQKRVGKMEVPRLDHALNSPTSPCEEVIKNLSLEAIQLCDRDGNKSQDSGIAEMEELPVPHNIKISNITCDSFKISWEMDSKSKDRITHYFIDLNKKENKNSNKFKHKDVPTKLVAKAVPLPMTVRGHWFLSPRTEYTVAVQTASKQVDGDYVVSEWSEIIEFCTADYSKVHLTQLLEKAEVIAGRMLKFSVFYRNQHKEYFDYVREHHGNAMQPSVKDNSGSHGSPISGKLEGIFFSCSTEFNTGKPPQDSPYGRYRFEIAAEKLFNPNTNLYFGDFYCMYTAYHYVILVIAPVGSPGDEFCKQRLPQLNSKDNKFLTCTEEDGVLVYHHAQDVILEVIYTDPVDLSLGTVAEITGHQLMSLSTANAKKDPSCKTCNISVGR</sequence>
<dbReference type="Pfam" id="PF19281">
    <property type="entry name" value="PHYHIP_C"/>
    <property type="match status" value="1"/>
</dbReference>
<dbReference type="GeneTree" id="ENSGT00390000014563"/>
<evidence type="ECO:0000256" key="3">
    <source>
        <dbReference type="SAM" id="MobiDB-lite"/>
    </source>
</evidence>
<evidence type="ECO:0000313" key="7">
    <source>
        <dbReference type="Proteomes" id="UP000233100"/>
    </source>
</evidence>
<feature type="region of interest" description="Disordered" evidence="3">
    <location>
        <begin position="289"/>
        <end position="309"/>
    </location>
</feature>
<dbReference type="InterPro" id="IPR003961">
    <property type="entry name" value="FN3_dom"/>
</dbReference>
<dbReference type="PANTHER" id="PTHR15698">
    <property type="entry name" value="PROTEIN CBG15099"/>
    <property type="match status" value="1"/>
</dbReference>
<proteinExistence type="inferred from homology"/>
<dbReference type="SUPFAM" id="SSF49265">
    <property type="entry name" value="Fibronectin type III"/>
    <property type="match status" value="1"/>
</dbReference>
<protein>
    <submittedName>
        <fullName evidence="6">Phytanoyl-CoA 2-hydroxylase interacting protein like</fullName>
    </submittedName>
</protein>
<reference evidence="6 7" key="1">
    <citation type="submission" date="2013-03" db="EMBL/GenBank/DDBJ databases">
        <authorList>
            <person name="Warren W."/>
            <person name="Wilson R.K."/>
        </authorList>
    </citation>
    <scope>NUCLEOTIDE SEQUENCE</scope>
</reference>
<evidence type="ECO:0000259" key="5">
    <source>
        <dbReference type="PROSITE" id="PS50853"/>
    </source>
</evidence>
<evidence type="ECO:0000256" key="2">
    <source>
        <dbReference type="ARBA" id="ARBA00037571"/>
    </source>
</evidence>
<feature type="region of interest" description="Disordered" evidence="3">
    <location>
        <begin position="79"/>
        <end position="104"/>
    </location>
</feature>
<keyword evidence="7" id="KW-1185">Reference proteome</keyword>
<feature type="compositionally biased region" description="Polar residues" evidence="3">
    <location>
        <begin position="79"/>
        <end position="88"/>
    </location>
</feature>
<reference evidence="6" key="2">
    <citation type="submission" date="2025-08" db="UniProtKB">
        <authorList>
            <consortium name="Ensembl"/>
        </authorList>
    </citation>
    <scope>IDENTIFICATION</scope>
</reference>
<dbReference type="Ensembl" id="ENSMFAT00000012684.2">
    <property type="protein sequence ID" value="ENSMFAP00000038429.2"/>
    <property type="gene ID" value="ENSMFAG00000038572.2"/>
</dbReference>
<feature type="region of interest" description="Disordered" evidence="3">
    <location>
        <begin position="220"/>
        <end position="255"/>
    </location>
</feature>
<feature type="chain" id="PRO_5030683713" evidence="4">
    <location>
        <begin position="28"/>
        <end position="698"/>
    </location>
</feature>
<evidence type="ECO:0000313" key="6">
    <source>
        <dbReference type="Ensembl" id="ENSMFAP00000038429.2"/>
    </source>
</evidence>
<keyword evidence="4" id="KW-0732">Signal</keyword>
<dbReference type="Pfam" id="PF00041">
    <property type="entry name" value="fn3"/>
    <property type="match status" value="1"/>
</dbReference>
<feature type="compositionally biased region" description="Low complexity" evidence="3">
    <location>
        <begin position="220"/>
        <end position="234"/>
    </location>
</feature>
<dbReference type="InterPro" id="IPR036116">
    <property type="entry name" value="FN3_sf"/>
</dbReference>
<comment type="function">
    <text evidence="2">May play a role in the development of the central system.</text>
</comment>
<comment type="similarity">
    <text evidence="1">Belongs to the PHYHIP family.</text>
</comment>
<dbReference type="CDD" id="cd00063">
    <property type="entry name" value="FN3"/>
    <property type="match status" value="1"/>
</dbReference>
<organism evidence="6 7">
    <name type="scientific">Macaca fascicularis</name>
    <name type="common">Crab-eating macaque</name>
    <name type="synonym">Cynomolgus monkey</name>
    <dbReference type="NCBI Taxonomy" id="9541"/>
    <lineage>
        <taxon>Eukaryota</taxon>
        <taxon>Metazoa</taxon>
        <taxon>Chordata</taxon>
        <taxon>Craniata</taxon>
        <taxon>Vertebrata</taxon>
        <taxon>Euteleostomi</taxon>
        <taxon>Mammalia</taxon>
        <taxon>Eutheria</taxon>
        <taxon>Euarchontoglires</taxon>
        <taxon>Primates</taxon>
        <taxon>Haplorrhini</taxon>
        <taxon>Catarrhini</taxon>
        <taxon>Cercopithecidae</taxon>
        <taxon>Cercopithecinae</taxon>
        <taxon>Macaca</taxon>
    </lineage>
</organism>
<dbReference type="GO" id="GO:0005737">
    <property type="term" value="C:cytoplasm"/>
    <property type="evidence" value="ECO:0007669"/>
    <property type="project" value="TreeGrafter"/>
</dbReference>
<dbReference type="Proteomes" id="UP000233100">
    <property type="component" value="Chromosome 9"/>
</dbReference>
<dbReference type="eggNOG" id="ENOG502QQIT">
    <property type="taxonomic scope" value="Eukaryota"/>
</dbReference>
<dbReference type="AlphaFoldDB" id="G7PDF2"/>
<feature type="compositionally biased region" description="Low complexity" evidence="3">
    <location>
        <begin position="242"/>
        <end position="251"/>
    </location>
</feature>
<dbReference type="InterPro" id="IPR042868">
    <property type="entry name" value="PHYHIP/PHYHIPL"/>
</dbReference>
<dbReference type="FunFam" id="2.60.40.10:FF:000277">
    <property type="entry name" value="Phytanoyl-CoA hydroxylase-interacting protein-like protein"/>
    <property type="match status" value="1"/>
</dbReference>
<evidence type="ECO:0000256" key="4">
    <source>
        <dbReference type="SAM" id="SignalP"/>
    </source>
</evidence>
<accession>G7PDF2</accession>
<dbReference type="PANTHER" id="PTHR15698:SF8">
    <property type="entry name" value="PHYTANOYL-COA HYDROXYLASE-INTERACTING PROTEIN-LIKE"/>
    <property type="match status" value="1"/>
</dbReference>
<gene>
    <name evidence="6" type="primary">PHYHIPL</name>
</gene>
<feature type="compositionally biased region" description="Low complexity" evidence="3">
    <location>
        <begin position="289"/>
        <end position="299"/>
    </location>
</feature>